<dbReference type="SUPFAM" id="SSF64182">
    <property type="entry name" value="DHH phosphoesterases"/>
    <property type="match status" value="1"/>
</dbReference>
<evidence type="ECO:0000313" key="4">
    <source>
        <dbReference type="Proteomes" id="UP001165427"/>
    </source>
</evidence>
<dbReference type="PANTHER" id="PTHR47618:SF1">
    <property type="entry name" value="BIFUNCTIONAL OLIGORIBONUCLEASE AND PAP PHOSPHATASE NRNA"/>
    <property type="match status" value="1"/>
</dbReference>
<dbReference type="AlphaFoldDB" id="A0AA41R217"/>
<sequence length="333" mass="36013">MIPTIIEQIERHRNFLVASHTHPDGDAIGSLLATGLALRAMGKTVHLFNESPIPAVYRFLPSVHTIVPHIDPEMAFDVAIVLDCGDIERVGQAAAHIRQAPLLINIDHHVTNTRFGHLSLVDEAACATAEIIHRIIQRMPVKIDCAMATAIYTGILTDTGSFRFSNTNRAAFAICEAMISRGANPYEVAQHVYGTYSLGRIKLLNLALDSLEIAPNGKVSVMTLTQRMLRETRTQAEDIDGLINYARRIEDIKVAALIHELGGPDNGARGKGRSQFHVSLRSDGTVDVARIAAQYGGGGHTSASGFSIEATLPELKQQLMGLACTDPELCAGP</sequence>
<comment type="caution">
    <text evidence="3">The sequence shown here is derived from an EMBL/GenBank/DDBJ whole genome shotgun (WGS) entry which is preliminary data.</text>
</comment>
<feature type="domain" description="DHHA1" evidence="2">
    <location>
        <begin position="228"/>
        <end position="314"/>
    </location>
</feature>
<feature type="domain" description="DDH" evidence="1">
    <location>
        <begin position="15"/>
        <end position="155"/>
    </location>
</feature>
<dbReference type="EMBL" id="JALJRB010000011">
    <property type="protein sequence ID" value="MCJ8501154.1"/>
    <property type="molecule type" value="Genomic_DNA"/>
</dbReference>
<dbReference type="Gene3D" id="3.10.310.30">
    <property type="match status" value="1"/>
</dbReference>
<organism evidence="3 4">
    <name type="scientific">Desulfatitalea alkaliphila</name>
    <dbReference type="NCBI Taxonomy" id="2929485"/>
    <lineage>
        <taxon>Bacteria</taxon>
        <taxon>Pseudomonadati</taxon>
        <taxon>Thermodesulfobacteriota</taxon>
        <taxon>Desulfobacteria</taxon>
        <taxon>Desulfobacterales</taxon>
        <taxon>Desulfosarcinaceae</taxon>
        <taxon>Desulfatitalea</taxon>
    </lineage>
</organism>
<gene>
    <name evidence="3" type="ORF">MRX98_11275</name>
</gene>
<dbReference type="InterPro" id="IPR001667">
    <property type="entry name" value="DDH_dom"/>
</dbReference>
<accession>A0AA41R217</accession>
<protein>
    <submittedName>
        <fullName evidence="3">Bifunctional oligoribonuclease/PAP phosphatase NrnA</fullName>
    </submittedName>
</protein>
<dbReference type="GO" id="GO:0003676">
    <property type="term" value="F:nucleic acid binding"/>
    <property type="evidence" value="ECO:0007669"/>
    <property type="project" value="InterPro"/>
</dbReference>
<dbReference type="InterPro" id="IPR003156">
    <property type="entry name" value="DHHA1_dom"/>
</dbReference>
<dbReference type="Pfam" id="PF01368">
    <property type="entry name" value="DHH"/>
    <property type="match status" value="1"/>
</dbReference>
<dbReference type="InterPro" id="IPR051319">
    <property type="entry name" value="Oligoribo/pAp-PDE_c-di-AMP_PDE"/>
</dbReference>
<name>A0AA41R217_9BACT</name>
<dbReference type="RefSeq" id="WP_246907581.1">
    <property type="nucleotide sequence ID" value="NZ_JALJRB010000011.1"/>
</dbReference>
<evidence type="ECO:0000259" key="1">
    <source>
        <dbReference type="Pfam" id="PF01368"/>
    </source>
</evidence>
<dbReference type="InterPro" id="IPR038763">
    <property type="entry name" value="DHH_sf"/>
</dbReference>
<proteinExistence type="predicted"/>
<dbReference type="Proteomes" id="UP001165427">
    <property type="component" value="Unassembled WGS sequence"/>
</dbReference>
<reference evidence="3" key="1">
    <citation type="submission" date="2022-04" db="EMBL/GenBank/DDBJ databases">
        <title>Desulfatitalea alkaliphila sp. nov., a novel anaerobic sulfate-reducing bacterium isolated from terrestrial mud volcano, Taman Peninsula, Russia.</title>
        <authorList>
            <person name="Khomyakova M.A."/>
            <person name="Merkel A.Y."/>
            <person name="Slobodkin A.I."/>
        </authorList>
    </citation>
    <scope>NUCLEOTIDE SEQUENCE</scope>
    <source>
        <strain evidence="3">M08but</strain>
    </source>
</reference>
<dbReference type="Pfam" id="PF02272">
    <property type="entry name" value="DHHA1"/>
    <property type="match status" value="1"/>
</dbReference>
<evidence type="ECO:0000313" key="3">
    <source>
        <dbReference type="EMBL" id="MCJ8501154.1"/>
    </source>
</evidence>
<evidence type="ECO:0000259" key="2">
    <source>
        <dbReference type="Pfam" id="PF02272"/>
    </source>
</evidence>
<keyword evidence="4" id="KW-1185">Reference proteome</keyword>
<dbReference type="PANTHER" id="PTHR47618">
    <property type="entry name" value="BIFUNCTIONAL OLIGORIBONUCLEASE AND PAP PHOSPHATASE NRNA"/>
    <property type="match status" value="1"/>
</dbReference>
<dbReference type="Gene3D" id="3.90.1640.10">
    <property type="entry name" value="inorganic pyrophosphatase (n-terminal core)"/>
    <property type="match status" value="1"/>
</dbReference>